<dbReference type="Pfam" id="PF05577">
    <property type="entry name" value="Peptidase_S28"/>
    <property type="match status" value="1"/>
</dbReference>
<reference evidence="2" key="2">
    <citation type="submission" date="2015-01" db="EMBL/GenBank/DDBJ databases">
        <title>Evolutionary Origins and Diversification of the Mycorrhizal Mutualists.</title>
        <authorList>
            <consortium name="DOE Joint Genome Institute"/>
            <consortium name="Mycorrhizal Genomics Consortium"/>
            <person name="Kohler A."/>
            <person name="Kuo A."/>
            <person name="Nagy L.G."/>
            <person name="Floudas D."/>
            <person name="Copeland A."/>
            <person name="Barry K.W."/>
            <person name="Cichocki N."/>
            <person name="Veneault-Fourrey C."/>
            <person name="LaButti K."/>
            <person name="Lindquist E.A."/>
            <person name="Lipzen A."/>
            <person name="Lundell T."/>
            <person name="Morin E."/>
            <person name="Murat C."/>
            <person name="Riley R."/>
            <person name="Ohm R."/>
            <person name="Sun H."/>
            <person name="Tunlid A."/>
            <person name="Henrissat B."/>
            <person name="Grigoriev I.V."/>
            <person name="Hibbett D.S."/>
            <person name="Martin F."/>
        </authorList>
    </citation>
    <scope>NUCLEOTIDE SEQUENCE [LARGE SCALE GENOMIC DNA]</scope>
    <source>
        <strain evidence="2">MUT 4182</strain>
    </source>
</reference>
<dbReference type="Proteomes" id="UP000054248">
    <property type="component" value="Unassembled WGS sequence"/>
</dbReference>
<dbReference type="GO" id="GO:0006508">
    <property type="term" value="P:proteolysis"/>
    <property type="evidence" value="ECO:0007669"/>
    <property type="project" value="InterPro"/>
</dbReference>
<dbReference type="EMBL" id="KN822992">
    <property type="protein sequence ID" value="KIO28591.1"/>
    <property type="molecule type" value="Genomic_DNA"/>
</dbReference>
<keyword evidence="2" id="KW-1185">Reference proteome</keyword>
<dbReference type="OrthoDB" id="1735038at2759"/>
<dbReference type="STRING" id="1051891.A0A0C3QLQ7"/>
<name>A0A0C3QLQ7_9AGAM</name>
<dbReference type="InterPro" id="IPR029058">
    <property type="entry name" value="AB_hydrolase_fold"/>
</dbReference>
<dbReference type="Gene3D" id="3.40.50.1820">
    <property type="entry name" value="alpha/beta hydrolase"/>
    <property type="match status" value="1"/>
</dbReference>
<evidence type="ECO:0000313" key="2">
    <source>
        <dbReference type="Proteomes" id="UP000054248"/>
    </source>
</evidence>
<evidence type="ECO:0000313" key="1">
    <source>
        <dbReference type="EMBL" id="KIO28591.1"/>
    </source>
</evidence>
<reference evidence="1 2" key="1">
    <citation type="submission" date="2014-04" db="EMBL/GenBank/DDBJ databases">
        <authorList>
            <consortium name="DOE Joint Genome Institute"/>
            <person name="Kuo A."/>
            <person name="Girlanda M."/>
            <person name="Perotto S."/>
            <person name="Kohler A."/>
            <person name="Nagy L.G."/>
            <person name="Floudas D."/>
            <person name="Copeland A."/>
            <person name="Barry K.W."/>
            <person name="Cichocki N."/>
            <person name="Veneault-Fourrey C."/>
            <person name="LaButti K."/>
            <person name="Lindquist E.A."/>
            <person name="Lipzen A."/>
            <person name="Lundell T."/>
            <person name="Morin E."/>
            <person name="Murat C."/>
            <person name="Sun H."/>
            <person name="Tunlid A."/>
            <person name="Henrissat B."/>
            <person name="Grigoriev I.V."/>
            <person name="Hibbett D.S."/>
            <person name="Martin F."/>
            <person name="Nordberg H.P."/>
            <person name="Cantor M.N."/>
            <person name="Hua S.X."/>
        </authorList>
    </citation>
    <scope>NUCLEOTIDE SEQUENCE [LARGE SCALE GENOMIC DNA]</scope>
    <source>
        <strain evidence="1 2">MUT 4182</strain>
    </source>
</reference>
<sequence length="165" mass="18985">MVCNEFGFFQDGDPGNYSSIVSSLVTAGYNPRQCNHMFPNADGSIGSFYPDTDDVNSDHGGGWNLRARNLFVVNGQFDPWRSASLSSRYAPKFRNTPHQRVEVVRGGHHCWDWNLYGARYNRDVKRVVDIGVKRVKKWVKQWYRAHRKVENSMPKGKVNYWAGIL</sequence>
<proteinExistence type="predicted"/>
<dbReference type="HOGENOM" id="CLU_1612027_0_0_1"/>
<dbReference type="AlphaFoldDB" id="A0A0C3QLQ7"/>
<organism evidence="1 2">
    <name type="scientific">Tulasnella calospora MUT 4182</name>
    <dbReference type="NCBI Taxonomy" id="1051891"/>
    <lineage>
        <taxon>Eukaryota</taxon>
        <taxon>Fungi</taxon>
        <taxon>Dikarya</taxon>
        <taxon>Basidiomycota</taxon>
        <taxon>Agaricomycotina</taxon>
        <taxon>Agaricomycetes</taxon>
        <taxon>Cantharellales</taxon>
        <taxon>Tulasnellaceae</taxon>
        <taxon>Tulasnella</taxon>
    </lineage>
</organism>
<accession>A0A0C3QLQ7</accession>
<protein>
    <submittedName>
        <fullName evidence="1">Uncharacterized protein</fullName>
    </submittedName>
</protein>
<dbReference type="GO" id="GO:0070008">
    <property type="term" value="F:serine-type exopeptidase activity"/>
    <property type="evidence" value="ECO:0007669"/>
    <property type="project" value="InterPro"/>
</dbReference>
<dbReference type="InterPro" id="IPR008758">
    <property type="entry name" value="Peptidase_S28"/>
</dbReference>
<gene>
    <name evidence="1" type="ORF">M407DRAFT_22175</name>
</gene>